<reference evidence="1" key="1">
    <citation type="submission" date="2021-02" db="EMBL/GenBank/DDBJ databases">
        <title>Genomic Encyclopedia of Type Strains, Phase IV (KMG-V): Genome sequencing to study the core and pangenomes of soil and plant-associated prokaryotes.</title>
        <authorList>
            <person name="Whitman W."/>
        </authorList>
    </citation>
    <scope>NUCLEOTIDE SEQUENCE</scope>
    <source>
        <strain evidence="1">USDA 406</strain>
    </source>
</reference>
<name>A0A8I2C5M0_BRAEL</name>
<accession>A0A8I2C5M0</accession>
<dbReference type="RefSeq" id="WP_172646908.1">
    <property type="nucleotide sequence ID" value="NZ_JAFICZ010000001.1"/>
</dbReference>
<dbReference type="InterPro" id="IPR001387">
    <property type="entry name" value="Cro/C1-type_HTH"/>
</dbReference>
<gene>
    <name evidence="1" type="ORF">JOH49_004090</name>
</gene>
<protein>
    <submittedName>
        <fullName evidence="1">Putative transcriptional regulator</fullName>
    </submittedName>
</protein>
<dbReference type="EMBL" id="JAFICZ010000001">
    <property type="protein sequence ID" value="MBP1294337.1"/>
    <property type="molecule type" value="Genomic_DNA"/>
</dbReference>
<evidence type="ECO:0000313" key="2">
    <source>
        <dbReference type="Proteomes" id="UP000673383"/>
    </source>
</evidence>
<dbReference type="SMART" id="SM00530">
    <property type="entry name" value="HTH_XRE"/>
    <property type="match status" value="1"/>
</dbReference>
<proteinExistence type="predicted"/>
<sequence>MVNGRQIASARAWLEISQAELALASKVAKRTIAHIENGGRIPHDRTLKALVDCLQEMGVEFLMDEHNTERGVGIRVREAKLHPVILESRDEATSS</sequence>
<dbReference type="Gene3D" id="1.10.260.40">
    <property type="entry name" value="lambda repressor-like DNA-binding domains"/>
    <property type="match status" value="1"/>
</dbReference>
<dbReference type="InterPro" id="IPR010982">
    <property type="entry name" value="Lambda_DNA-bd_dom_sf"/>
</dbReference>
<dbReference type="AlphaFoldDB" id="A0A8I2C5M0"/>
<dbReference type="GO" id="GO:0003677">
    <property type="term" value="F:DNA binding"/>
    <property type="evidence" value="ECO:0007669"/>
    <property type="project" value="InterPro"/>
</dbReference>
<dbReference type="SUPFAM" id="SSF47413">
    <property type="entry name" value="lambda repressor-like DNA-binding domains"/>
    <property type="match status" value="1"/>
</dbReference>
<organism evidence="1 2">
    <name type="scientific">Bradyrhizobium elkanii</name>
    <dbReference type="NCBI Taxonomy" id="29448"/>
    <lineage>
        <taxon>Bacteria</taxon>
        <taxon>Pseudomonadati</taxon>
        <taxon>Pseudomonadota</taxon>
        <taxon>Alphaproteobacteria</taxon>
        <taxon>Hyphomicrobiales</taxon>
        <taxon>Nitrobacteraceae</taxon>
        <taxon>Bradyrhizobium</taxon>
    </lineage>
</organism>
<dbReference type="PROSITE" id="PS50943">
    <property type="entry name" value="HTH_CROC1"/>
    <property type="match status" value="1"/>
</dbReference>
<dbReference type="Proteomes" id="UP000673383">
    <property type="component" value="Unassembled WGS sequence"/>
</dbReference>
<comment type="caution">
    <text evidence="1">The sequence shown here is derived from an EMBL/GenBank/DDBJ whole genome shotgun (WGS) entry which is preliminary data.</text>
</comment>
<dbReference type="Pfam" id="PF01381">
    <property type="entry name" value="HTH_3"/>
    <property type="match status" value="1"/>
</dbReference>
<dbReference type="CDD" id="cd00093">
    <property type="entry name" value="HTH_XRE"/>
    <property type="match status" value="1"/>
</dbReference>
<evidence type="ECO:0000313" key="1">
    <source>
        <dbReference type="EMBL" id="MBP1294337.1"/>
    </source>
</evidence>